<feature type="coiled-coil region" evidence="2">
    <location>
        <begin position="307"/>
        <end position="346"/>
    </location>
</feature>
<dbReference type="HOGENOM" id="CLU_033666_11_0_1"/>
<comment type="subcellular location">
    <subcellularLocation>
        <location evidence="1">Nucleus</location>
    </subcellularLocation>
</comment>
<evidence type="ECO:0000256" key="1">
    <source>
        <dbReference type="ARBA" id="ARBA00004123"/>
    </source>
</evidence>
<dbReference type="InterPro" id="IPR009057">
    <property type="entry name" value="Homeodomain-like_sf"/>
</dbReference>
<dbReference type="Gene3D" id="3.30.420.10">
    <property type="entry name" value="Ribonuclease H-like superfamily/Ribonuclease H"/>
    <property type="match status" value="1"/>
</dbReference>
<dbReference type="InterPro" id="IPR036397">
    <property type="entry name" value="RNaseH_sf"/>
</dbReference>
<dbReference type="GO" id="GO:0005634">
    <property type="term" value="C:nucleus"/>
    <property type="evidence" value="ECO:0007669"/>
    <property type="project" value="UniProtKB-SubCell"/>
</dbReference>
<keyword evidence="4" id="KW-1185">Reference proteome</keyword>
<proteinExistence type="predicted"/>
<dbReference type="PANTHER" id="PTHR47326">
    <property type="entry name" value="TRANSPOSABLE ELEMENT TC3 TRANSPOSASE-LIKE PROTEIN"/>
    <property type="match status" value="1"/>
</dbReference>
<dbReference type="SUPFAM" id="SSF46689">
    <property type="entry name" value="Homeodomain-like"/>
    <property type="match status" value="1"/>
</dbReference>
<organism evidence="3 4">
    <name type="scientific">Tetranychus urticae</name>
    <name type="common">Two-spotted spider mite</name>
    <dbReference type="NCBI Taxonomy" id="32264"/>
    <lineage>
        <taxon>Eukaryota</taxon>
        <taxon>Metazoa</taxon>
        <taxon>Ecdysozoa</taxon>
        <taxon>Arthropoda</taxon>
        <taxon>Chelicerata</taxon>
        <taxon>Arachnida</taxon>
        <taxon>Acari</taxon>
        <taxon>Acariformes</taxon>
        <taxon>Trombidiformes</taxon>
        <taxon>Prostigmata</taxon>
        <taxon>Eleutherengona</taxon>
        <taxon>Raphignathae</taxon>
        <taxon>Tetranychoidea</taxon>
        <taxon>Tetranychidae</taxon>
        <taxon>Tetranychus</taxon>
    </lineage>
</organism>
<dbReference type="eggNOG" id="KOG4740">
    <property type="taxonomic scope" value="Eukaryota"/>
</dbReference>
<sequence length="357" mass="41216">MSDQYSTEFKAKVAMLYGETKSPTEVRRRMQCRSLPDKTIKRWYENLISQGRLTLPRGGSAPSVRVSTNIRSVDEMVHSATARNEPTSTRRLSAMMEEAGKPVSRSSIHRILRKDLAIKPYHVRKTHELKEMDKPRRVAMARSLLEKHQEDPDFFRKIVWTDEAKFELSGAVNTHNTIYWAESNPNITVDAHRINQQGLMVWAGVWADGRLGPFTIEDNRLNGEKYLDLLQNQIIPALGDTSELYWMQDGAPCHGKNAVKNYLREVFGDRVIALGWDPEWAPRSPDLTVCDFYLWGRLKGLVYGKRHEDLEELEEEITRQFDMLDAEEIEQACLSVEERMKRIIEMDGESVQYADGR</sequence>
<dbReference type="Proteomes" id="UP000015104">
    <property type="component" value="Unassembled WGS sequence"/>
</dbReference>
<accession>T1K3R3</accession>
<dbReference type="AlphaFoldDB" id="T1K3R3"/>
<dbReference type="STRING" id="32264.T1K3R3"/>
<dbReference type="GO" id="GO:0003676">
    <property type="term" value="F:nucleic acid binding"/>
    <property type="evidence" value="ECO:0007669"/>
    <property type="project" value="InterPro"/>
</dbReference>
<evidence type="ECO:0000313" key="4">
    <source>
        <dbReference type="Proteomes" id="UP000015104"/>
    </source>
</evidence>
<reference evidence="4" key="1">
    <citation type="submission" date="2011-08" db="EMBL/GenBank/DDBJ databases">
        <authorList>
            <person name="Rombauts S."/>
        </authorList>
    </citation>
    <scope>NUCLEOTIDE SEQUENCE</scope>
    <source>
        <strain evidence="4">London</strain>
    </source>
</reference>
<dbReference type="PANTHER" id="PTHR47326:SF1">
    <property type="entry name" value="HTH PSQ-TYPE DOMAIN-CONTAINING PROTEIN"/>
    <property type="match status" value="1"/>
</dbReference>
<evidence type="ECO:0000256" key="2">
    <source>
        <dbReference type="SAM" id="Coils"/>
    </source>
</evidence>
<name>T1K3R3_TETUR</name>
<reference evidence="3" key="2">
    <citation type="submission" date="2015-06" db="UniProtKB">
        <authorList>
            <consortium name="EnsemblMetazoa"/>
        </authorList>
    </citation>
    <scope>IDENTIFICATION</scope>
</reference>
<dbReference type="EMBL" id="CAEY01001365">
    <property type="status" value="NOT_ANNOTATED_CDS"/>
    <property type="molecule type" value="Genomic_DNA"/>
</dbReference>
<keyword evidence="2" id="KW-0175">Coiled coil</keyword>
<dbReference type="EnsemblMetazoa" id="tetur04g09537.1">
    <property type="protein sequence ID" value="tetur04g09537.1"/>
    <property type="gene ID" value="tetur04g09537"/>
</dbReference>
<evidence type="ECO:0000313" key="3">
    <source>
        <dbReference type="EnsemblMetazoa" id="tetur04g09537.1"/>
    </source>
</evidence>
<evidence type="ECO:0008006" key="5">
    <source>
        <dbReference type="Google" id="ProtNLM"/>
    </source>
</evidence>
<protein>
    <recommendedName>
        <fullName evidence="5">DUF4817 domain-containing protein</fullName>
    </recommendedName>
</protein>